<protein>
    <submittedName>
        <fullName evidence="3">T9SS type A sorting domain-containing protein</fullName>
    </submittedName>
</protein>
<organism evidence="3 4">
    <name type="scientific">Kaistella flava</name>
    <name type="common">ex Peng et al. 2021</name>
    <dbReference type="NCBI Taxonomy" id="2038776"/>
    <lineage>
        <taxon>Bacteria</taxon>
        <taxon>Pseudomonadati</taxon>
        <taxon>Bacteroidota</taxon>
        <taxon>Flavobacteriia</taxon>
        <taxon>Flavobacteriales</taxon>
        <taxon>Weeksellaceae</taxon>
        <taxon>Chryseobacterium group</taxon>
        <taxon>Kaistella</taxon>
    </lineage>
</organism>
<evidence type="ECO:0000313" key="3">
    <source>
        <dbReference type="EMBL" id="QOW10586.1"/>
    </source>
</evidence>
<evidence type="ECO:0000256" key="2">
    <source>
        <dbReference type="SAM" id="SignalP"/>
    </source>
</evidence>
<accession>A0A7M2Y914</accession>
<dbReference type="KEGG" id="kfa:Q73A0000_09470"/>
<name>A0A7M2Y914_9FLAO</name>
<keyword evidence="4" id="KW-1185">Reference proteome</keyword>
<dbReference type="EMBL" id="CP040442">
    <property type="protein sequence ID" value="QOW10586.1"/>
    <property type="molecule type" value="Genomic_DNA"/>
</dbReference>
<evidence type="ECO:0000313" key="4">
    <source>
        <dbReference type="Proteomes" id="UP000594195"/>
    </source>
</evidence>
<sequence length="1039" mass="112888">MKKTFLLFLFLPLFVLSQNTLVKWYSADLAPTKLESHITVSHISGSDGVSVSNNTDSGAANVFYSAGGWPKPNYNNPSNSAFDPTKYIQFTISPESDYKILLNSFQFNAKTQGSPSKMQVRYSKNADFSTYSVLQVEQSLSTNYTSFNLDFPANTIVNSKSTVYIRIYVYNTENNFHLEHNLSGTVGPSIAGVVSLENPIKPVANDDRVGTLKNTPVVIDLLSNDVYKTSGPLSSITITKSATHGVVKVNGLKDVTYTPSVGYEGFDSFYYTLTNIAGVSNTARVEVQTINGSEEVLVRWNKSDYTSTNKVAGVSGSQLNAEGEKLSLTNNASSTGGKVFTLSDLPNSQQFNGALDASKYLQASISTDAEHTAYIKSFNLSYKSQGGTGNMTIKYSKSADFSGEVFTIANNEPYNQAFTTKEFALSSGVVLYPKETLFVRIYTYNTYNLFFIDFKENGEVGPAFTGVVSSYAAEPLPCQTTVTWNGTSWVGGAPDLDKKAVISGNYDTAINGSFKACTLTVTNNAVLTVSSNTAVTVNNEIITNPGASFIVKSEANLIQKNDEALNTGSVTVERNANLKRLDYIYWASPVKGQELKKFSPGTLDNRFYVYNEGNDFFETFNLKGTVFGSNGTGFESAAKGYAIRASNNYPAGTSTADAPMQVFNGVFNGVPNNGVITFPLKYQTEVGGFVGGGYNLIGNPYPSNIDFDQLAKDNEDLIEGTAYFWTNLNPTPAMQGSGYPKDGSVNNYATLSISGPIPATFGLAKNVESKFPSNIVEVGQGFIVKAIKAGNLTFKNSYRTEKTDGVFFNKGTTEKQQSVRDRFWLQLTTPLDVVTTALIAYVDNATNGYEDGYDAQLLSVGSDALFTKVDQYKLGIQGRQYPLQTSDVVSVGASFYETGAYTLSISKSEGIFADGQNVYLKDKQTGMVINLSETAYTFQADKGLSEDRFEISYLPNATLGAATAVKENITVFKEGNDFVVQSNTQKITKLQVYDTAGRLLYSVQPNAKEAIINGESLLRGIYVLKIDANGTVVTKKIIK</sequence>
<dbReference type="AlphaFoldDB" id="A0A7M2Y914"/>
<dbReference type="Gene3D" id="2.60.40.3440">
    <property type="match status" value="1"/>
</dbReference>
<reference evidence="3 4" key="1">
    <citation type="submission" date="2019-05" db="EMBL/GenBank/DDBJ databases">
        <title>Chryseobacterium sp. isolated from King George Island, maritime Antarctica.</title>
        <authorList>
            <person name="Peng X."/>
        </authorList>
    </citation>
    <scope>NUCLEOTIDE SEQUENCE [LARGE SCALE GENOMIC DNA]</scope>
    <source>
        <strain evidence="3 4">7-3A</strain>
    </source>
</reference>
<gene>
    <name evidence="3" type="ORF">Q73A0000_09470</name>
</gene>
<dbReference type="RefSeq" id="WP_193810751.1">
    <property type="nucleotide sequence ID" value="NZ_CP040442.1"/>
</dbReference>
<dbReference type="NCBIfam" id="TIGR04183">
    <property type="entry name" value="Por_Secre_tail"/>
    <property type="match status" value="1"/>
</dbReference>
<evidence type="ECO:0000256" key="1">
    <source>
        <dbReference type="ARBA" id="ARBA00022729"/>
    </source>
</evidence>
<keyword evidence="1 2" id="KW-0732">Signal</keyword>
<dbReference type="Proteomes" id="UP000594195">
    <property type="component" value="Chromosome"/>
</dbReference>
<feature type="signal peptide" evidence="2">
    <location>
        <begin position="1"/>
        <end position="17"/>
    </location>
</feature>
<dbReference type="Pfam" id="PF17963">
    <property type="entry name" value="Big_9"/>
    <property type="match status" value="1"/>
</dbReference>
<feature type="chain" id="PRO_5032713712" evidence="2">
    <location>
        <begin position="18"/>
        <end position="1039"/>
    </location>
</feature>
<dbReference type="InterPro" id="IPR026444">
    <property type="entry name" value="Secre_tail"/>
</dbReference>
<proteinExistence type="predicted"/>